<dbReference type="EMBL" id="FNAR01000040">
    <property type="protein sequence ID" value="SDE97575.1"/>
    <property type="molecule type" value="Genomic_DNA"/>
</dbReference>
<proteinExistence type="predicted"/>
<dbReference type="AlphaFoldDB" id="A0A1G7HB11"/>
<dbReference type="Pfam" id="PF15565">
    <property type="entry name" value="Imm30"/>
    <property type="match status" value="1"/>
</dbReference>
<dbReference type="OrthoDB" id="7009327at2"/>
<dbReference type="Proteomes" id="UP000198823">
    <property type="component" value="Unassembled WGS sequence"/>
</dbReference>
<evidence type="ECO:0000313" key="3">
    <source>
        <dbReference type="EMBL" id="SDE97575.1"/>
    </source>
</evidence>
<dbReference type="RefSeq" id="WP_092099127.1">
    <property type="nucleotide sequence ID" value="NZ_FNAR01000040.1"/>
</dbReference>
<organism evidence="3 4">
    <name type="scientific">Bhargavaea beijingensis</name>
    <dbReference type="NCBI Taxonomy" id="426756"/>
    <lineage>
        <taxon>Bacteria</taxon>
        <taxon>Bacillati</taxon>
        <taxon>Bacillota</taxon>
        <taxon>Bacilli</taxon>
        <taxon>Bacillales</taxon>
        <taxon>Caryophanaceae</taxon>
        <taxon>Bhargavaea</taxon>
    </lineage>
</organism>
<evidence type="ECO:0000313" key="5">
    <source>
        <dbReference type="Proteomes" id="UP000272481"/>
    </source>
</evidence>
<dbReference type="InterPro" id="IPR029084">
    <property type="entry name" value="Imm30"/>
</dbReference>
<feature type="domain" description="Immunity protein 30" evidence="1">
    <location>
        <begin position="13"/>
        <end position="112"/>
    </location>
</feature>
<dbReference type="EMBL" id="RWGW01000017">
    <property type="protein sequence ID" value="RSK29714.1"/>
    <property type="molecule type" value="Genomic_DNA"/>
</dbReference>
<accession>A0A1G7HB11</accession>
<gene>
    <name evidence="2" type="ORF">EJA12_10890</name>
    <name evidence="3" type="ORF">SAMN04488126_1402</name>
</gene>
<reference evidence="3 4" key="1">
    <citation type="submission" date="2016-10" db="EMBL/GenBank/DDBJ databases">
        <authorList>
            <person name="de Groot N.N."/>
        </authorList>
    </citation>
    <scope>NUCLEOTIDE SEQUENCE [LARGE SCALE GENOMIC DNA]</scope>
    <source>
        <strain evidence="3 4">CGMCC 1.6762</strain>
    </source>
</reference>
<dbReference type="Proteomes" id="UP000272481">
    <property type="component" value="Unassembled WGS sequence"/>
</dbReference>
<keyword evidence="5" id="KW-1185">Reference proteome</keyword>
<evidence type="ECO:0000313" key="4">
    <source>
        <dbReference type="Proteomes" id="UP000198823"/>
    </source>
</evidence>
<name>A0A1G7HB11_9BACL</name>
<protein>
    <submittedName>
        <fullName evidence="3">Immunity protein 30</fullName>
    </submittedName>
</protein>
<evidence type="ECO:0000259" key="1">
    <source>
        <dbReference type="Pfam" id="PF15565"/>
    </source>
</evidence>
<sequence length="153" mass="17618">MDVKVELKKLYTNRLLQSQKEISEFEEALSNLVSLGDKSVITGLCLGFDDDTEQYEIMFGLVHGIEHLYKENIEEGLYLITLAVPSVIDRAREWMEVLHYRILNHEQVRRIYGSVLSKLDDNTKEIIVNLLSDIKSEDPNMFSNSVDEVLQAI</sequence>
<reference evidence="2 5" key="2">
    <citation type="submission" date="2018-12" db="EMBL/GenBank/DDBJ databases">
        <title>Comparitive functional genomics of dry heat resistant strains isolated from the viking spacecraft.</title>
        <authorList>
            <person name="Seuylemezian A."/>
            <person name="Vaishampayan P."/>
        </authorList>
    </citation>
    <scope>NUCLEOTIDE SEQUENCE [LARGE SCALE GENOMIC DNA]</scope>
    <source>
        <strain evidence="2 5">M6-11</strain>
    </source>
</reference>
<evidence type="ECO:0000313" key="2">
    <source>
        <dbReference type="EMBL" id="RSK29714.1"/>
    </source>
</evidence>